<protein>
    <submittedName>
        <fullName evidence="1">Uncharacterized protein</fullName>
    </submittedName>
</protein>
<sequence length="100" mass="11281">MMAGSAAEEKTFRRFLELFLREMRMPLQDTDPVPTRPVSDLLTEDELEGECLELCLQHLYKYNCPCSLAAALARATADGVLQMDMTPLSRTQEGVDFPHC</sequence>
<dbReference type="Proteomes" id="UP001497482">
    <property type="component" value="Chromosome 11"/>
</dbReference>
<evidence type="ECO:0000313" key="1">
    <source>
        <dbReference type="EMBL" id="CAL1572747.1"/>
    </source>
</evidence>
<accession>A0AAV2J5Q2</accession>
<dbReference type="EMBL" id="OZ035833">
    <property type="protein sequence ID" value="CAL1572747.1"/>
    <property type="molecule type" value="Genomic_DNA"/>
</dbReference>
<name>A0AAV2J5Q2_KNICA</name>
<dbReference type="AlphaFoldDB" id="A0AAV2J5Q2"/>
<organism evidence="1 2">
    <name type="scientific">Knipowitschia caucasica</name>
    <name type="common">Caucasian dwarf goby</name>
    <name type="synonym">Pomatoschistus caucasicus</name>
    <dbReference type="NCBI Taxonomy" id="637954"/>
    <lineage>
        <taxon>Eukaryota</taxon>
        <taxon>Metazoa</taxon>
        <taxon>Chordata</taxon>
        <taxon>Craniata</taxon>
        <taxon>Vertebrata</taxon>
        <taxon>Euteleostomi</taxon>
        <taxon>Actinopterygii</taxon>
        <taxon>Neopterygii</taxon>
        <taxon>Teleostei</taxon>
        <taxon>Neoteleostei</taxon>
        <taxon>Acanthomorphata</taxon>
        <taxon>Gobiaria</taxon>
        <taxon>Gobiiformes</taxon>
        <taxon>Gobioidei</taxon>
        <taxon>Gobiidae</taxon>
        <taxon>Gobiinae</taxon>
        <taxon>Knipowitschia</taxon>
    </lineage>
</organism>
<evidence type="ECO:0000313" key="2">
    <source>
        <dbReference type="Proteomes" id="UP001497482"/>
    </source>
</evidence>
<proteinExistence type="predicted"/>
<reference evidence="1 2" key="1">
    <citation type="submission" date="2024-04" db="EMBL/GenBank/DDBJ databases">
        <authorList>
            <person name="Waldvogel A.-M."/>
            <person name="Schoenle A."/>
        </authorList>
    </citation>
    <scope>NUCLEOTIDE SEQUENCE [LARGE SCALE GENOMIC DNA]</scope>
</reference>
<keyword evidence="2" id="KW-1185">Reference proteome</keyword>
<gene>
    <name evidence="1" type="ORF">KC01_LOCUS4757</name>
</gene>